<dbReference type="EC" id="3.1.3.16" evidence="1"/>
<dbReference type="Gene3D" id="3.60.40.10">
    <property type="entry name" value="PPM-type phosphatase domain"/>
    <property type="match status" value="1"/>
</dbReference>
<name>A0AAE0GWC4_9CHLO</name>
<dbReference type="PANTHER" id="PTHR12320">
    <property type="entry name" value="PROTEIN PHOSPHATASE 2C"/>
    <property type="match status" value="1"/>
</dbReference>
<accession>A0AAE0GWC4</accession>
<dbReference type="SUPFAM" id="SSF81606">
    <property type="entry name" value="PP2C-like"/>
    <property type="match status" value="1"/>
</dbReference>
<evidence type="ECO:0000313" key="4">
    <source>
        <dbReference type="EMBL" id="KAK3285532.1"/>
    </source>
</evidence>
<feature type="domain" description="PPM-type phosphatase" evidence="3">
    <location>
        <begin position="364"/>
        <end position="659"/>
    </location>
</feature>
<comment type="cofactor">
    <cofactor evidence="1">
        <name>Mn(2+)</name>
        <dbReference type="ChEBI" id="CHEBI:29035"/>
    </cofactor>
</comment>
<feature type="region of interest" description="Disordered" evidence="2">
    <location>
        <begin position="101"/>
        <end position="131"/>
    </location>
</feature>
<reference evidence="4 5" key="1">
    <citation type="journal article" date="2015" name="Genome Biol. Evol.">
        <title>Comparative Genomics of a Bacterivorous Green Alga Reveals Evolutionary Causalities and Consequences of Phago-Mixotrophic Mode of Nutrition.</title>
        <authorList>
            <person name="Burns J.A."/>
            <person name="Paasch A."/>
            <person name="Narechania A."/>
            <person name="Kim E."/>
        </authorList>
    </citation>
    <scope>NUCLEOTIDE SEQUENCE [LARGE SCALE GENOMIC DNA]</scope>
    <source>
        <strain evidence="4 5">PLY_AMNH</strain>
    </source>
</reference>
<protein>
    <recommendedName>
        <fullName evidence="1">Protein phosphatase</fullName>
        <ecNumber evidence="1">3.1.3.16</ecNumber>
    </recommendedName>
</protein>
<dbReference type="SMART" id="SM00332">
    <property type="entry name" value="PP2Cc"/>
    <property type="match status" value="1"/>
</dbReference>
<evidence type="ECO:0000256" key="2">
    <source>
        <dbReference type="SAM" id="MobiDB-lite"/>
    </source>
</evidence>
<proteinExistence type="inferred from homology"/>
<dbReference type="Proteomes" id="UP001190700">
    <property type="component" value="Unassembled WGS sequence"/>
</dbReference>
<gene>
    <name evidence="4" type="ORF">CYMTET_6868</name>
</gene>
<comment type="catalytic activity">
    <reaction evidence="1">
        <text>O-phospho-L-threonyl-[protein] + H2O = L-threonyl-[protein] + phosphate</text>
        <dbReference type="Rhea" id="RHEA:47004"/>
        <dbReference type="Rhea" id="RHEA-COMP:11060"/>
        <dbReference type="Rhea" id="RHEA-COMP:11605"/>
        <dbReference type="ChEBI" id="CHEBI:15377"/>
        <dbReference type="ChEBI" id="CHEBI:30013"/>
        <dbReference type="ChEBI" id="CHEBI:43474"/>
        <dbReference type="ChEBI" id="CHEBI:61977"/>
        <dbReference type="EC" id="3.1.3.16"/>
    </reaction>
</comment>
<dbReference type="PROSITE" id="PS51746">
    <property type="entry name" value="PPM_2"/>
    <property type="match status" value="1"/>
</dbReference>
<comment type="caution">
    <text evidence="4">The sequence shown here is derived from an EMBL/GenBank/DDBJ whole genome shotgun (WGS) entry which is preliminary data.</text>
</comment>
<keyword evidence="1" id="KW-0460">Magnesium</keyword>
<keyword evidence="1" id="KW-0479">Metal-binding</keyword>
<dbReference type="AlphaFoldDB" id="A0AAE0GWC4"/>
<sequence>MECTCKLIHLLARQTFTITDASNKKRELSKDAWNDIYSPNLPAHDRTGATPEAGKKQGREDKAHVVNEAGSDQAERKFYKDISALTALPLLAAIKDPSAGLAPEPAPAPGPQRAGRPLGVSRGGQRPVTFPHDLARKGPMQLFGALAVFAVSAVASRRDSARGAGASEVQHKSEVDVTRKAMVVGAASFLLADVLVEQATEALRSLRRKDALPTLEPDWLPRRAPTLEAADLAALASAGLAAADASWRSAQDEVELLLWRRLTKAAAIRKTEMLQRITDRWRQSVGRIHKRRQTTSEAGSSPSEAGAALDWPNSGGETFHQQLLRQARRALRRAGKSAAQMTEKMHQKIRSRSGRTGRPYSLVAAGVTRPRPDKAHYGGEDAWFVSCQQGTDCMGVADGVSGWNEVGVNPKIYAEKLMRTAKLSVDSGMASTPSRILSEAYDMTAERGSCTACVATIHPDGWLHASNIGDTCVMVLRGERVVMKSTPQMEGENCPLQLACLELLNEDEYGHTPKDAMLYSCKVQPGDVVLLASDGLFDNLTDKTISSIVTSTSAGEYSLDSREAVSEHAHKMANRLVTAAFNYSQQPHEAVIKAHLRRKIENARRKHFLRSKGRSVTASARGLVAQCFAATPEEKDEEEEEDAINFPKPDDITCVVGIVSAESLETDTYNGFEKDQLYFGVSSPGKMVEGAV</sequence>
<evidence type="ECO:0000313" key="5">
    <source>
        <dbReference type="Proteomes" id="UP001190700"/>
    </source>
</evidence>
<keyword evidence="1" id="KW-0904">Protein phosphatase</keyword>
<dbReference type="GO" id="GO:0046872">
    <property type="term" value="F:metal ion binding"/>
    <property type="evidence" value="ECO:0007669"/>
    <property type="project" value="UniProtKB-UniRule"/>
</dbReference>
<evidence type="ECO:0000256" key="1">
    <source>
        <dbReference type="RuleBase" id="RU366020"/>
    </source>
</evidence>
<feature type="compositionally biased region" description="Low complexity" evidence="2">
    <location>
        <begin position="296"/>
        <end position="308"/>
    </location>
</feature>
<feature type="region of interest" description="Disordered" evidence="2">
    <location>
        <begin position="338"/>
        <end position="357"/>
    </location>
</feature>
<feature type="compositionally biased region" description="Basic and acidic residues" evidence="2">
    <location>
        <begin position="43"/>
        <end position="62"/>
    </location>
</feature>
<dbReference type="InterPro" id="IPR039123">
    <property type="entry name" value="PPTC7"/>
</dbReference>
<comment type="similarity">
    <text evidence="1">Belongs to the PP2C family.</text>
</comment>
<dbReference type="EMBL" id="LGRX02001781">
    <property type="protein sequence ID" value="KAK3285532.1"/>
    <property type="molecule type" value="Genomic_DNA"/>
</dbReference>
<comment type="cofactor">
    <cofactor evidence="1">
        <name>Mg(2+)</name>
        <dbReference type="ChEBI" id="CHEBI:18420"/>
    </cofactor>
</comment>
<dbReference type="InterPro" id="IPR036457">
    <property type="entry name" value="PPM-type-like_dom_sf"/>
</dbReference>
<feature type="region of interest" description="Disordered" evidence="2">
    <location>
        <begin position="287"/>
        <end position="312"/>
    </location>
</feature>
<organism evidence="4 5">
    <name type="scientific">Cymbomonas tetramitiformis</name>
    <dbReference type="NCBI Taxonomy" id="36881"/>
    <lineage>
        <taxon>Eukaryota</taxon>
        <taxon>Viridiplantae</taxon>
        <taxon>Chlorophyta</taxon>
        <taxon>Pyramimonadophyceae</taxon>
        <taxon>Pyramimonadales</taxon>
        <taxon>Pyramimonadaceae</taxon>
        <taxon>Cymbomonas</taxon>
    </lineage>
</organism>
<dbReference type="GO" id="GO:0004722">
    <property type="term" value="F:protein serine/threonine phosphatase activity"/>
    <property type="evidence" value="ECO:0007669"/>
    <property type="project" value="UniProtKB-EC"/>
</dbReference>
<evidence type="ECO:0000259" key="3">
    <source>
        <dbReference type="PROSITE" id="PS51746"/>
    </source>
</evidence>
<comment type="catalytic activity">
    <reaction evidence="1">
        <text>O-phospho-L-seryl-[protein] + H2O = L-seryl-[protein] + phosphate</text>
        <dbReference type="Rhea" id="RHEA:20629"/>
        <dbReference type="Rhea" id="RHEA-COMP:9863"/>
        <dbReference type="Rhea" id="RHEA-COMP:11604"/>
        <dbReference type="ChEBI" id="CHEBI:15377"/>
        <dbReference type="ChEBI" id="CHEBI:29999"/>
        <dbReference type="ChEBI" id="CHEBI:43474"/>
        <dbReference type="ChEBI" id="CHEBI:83421"/>
        <dbReference type="EC" id="3.1.3.16"/>
    </reaction>
</comment>
<keyword evidence="1" id="KW-0378">Hydrolase</keyword>
<keyword evidence="5" id="KW-1185">Reference proteome</keyword>
<dbReference type="PANTHER" id="PTHR12320:SF1">
    <property type="entry name" value="PROTEIN PHOSPHATASE PTC7 HOMOLOG"/>
    <property type="match status" value="1"/>
</dbReference>
<keyword evidence="1" id="KW-0464">Manganese</keyword>
<dbReference type="InterPro" id="IPR001932">
    <property type="entry name" value="PPM-type_phosphatase-like_dom"/>
</dbReference>
<feature type="region of interest" description="Disordered" evidence="2">
    <location>
        <begin position="37"/>
        <end position="62"/>
    </location>
</feature>